<protein>
    <submittedName>
        <fullName evidence="1">Uncharacterized protein</fullName>
    </submittedName>
</protein>
<comment type="caution">
    <text evidence="1">The sequence shown here is derived from an EMBL/GenBank/DDBJ whole genome shotgun (WGS) entry which is preliminary data.</text>
</comment>
<accession>A0A4Z0C339</accession>
<dbReference type="OrthoDB" id="8907507at2"/>
<dbReference type="Proteomes" id="UP000298180">
    <property type="component" value="Unassembled WGS sequence"/>
</dbReference>
<sequence>MQSANGPAPALRRFLCFERLRHDGERFAFLCDDHGRVDLDAMTEPARNDYFFARALVGHSFCVPRVQLVPAG</sequence>
<evidence type="ECO:0000313" key="2">
    <source>
        <dbReference type="Proteomes" id="UP000298180"/>
    </source>
</evidence>
<gene>
    <name evidence="1" type="ORF">EZ313_04630</name>
</gene>
<dbReference type="RefSeq" id="WP_135262028.1">
    <property type="nucleotide sequence ID" value="NZ_SMLM01000001.1"/>
</dbReference>
<organism evidence="1 2">
    <name type="scientific">Ramlibacter henchirensis</name>
    <dbReference type="NCBI Taxonomy" id="204072"/>
    <lineage>
        <taxon>Bacteria</taxon>
        <taxon>Pseudomonadati</taxon>
        <taxon>Pseudomonadota</taxon>
        <taxon>Betaproteobacteria</taxon>
        <taxon>Burkholderiales</taxon>
        <taxon>Comamonadaceae</taxon>
        <taxon>Ramlibacter</taxon>
    </lineage>
</organism>
<evidence type="ECO:0000313" key="1">
    <source>
        <dbReference type="EMBL" id="TFZ05943.1"/>
    </source>
</evidence>
<name>A0A4Z0C339_9BURK</name>
<dbReference type="EMBL" id="SMLM01000001">
    <property type="protein sequence ID" value="TFZ05943.1"/>
    <property type="molecule type" value="Genomic_DNA"/>
</dbReference>
<reference evidence="1 2" key="1">
    <citation type="submission" date="2019-03" db="EMBL/GenBank/DDBJ databases">
        <title>Ramlibacter henchirensis DSM 14656, whole genome shotgun sequence.</title>
        <authorList>
            <person name="Zhang X."/>
            <person name="Feng G."/>
            <person name="Zhu H."/>
        </authorList>
    </citation>
    <scope>NUCLEOTIDE SEQUENCE [LARGE SCALE GENOMIC DNA]</scope>
    <source>
        <strain evidence="1 2">DSM 14656</strain>
    </source>
</reference>
<dbReference type="AlphaFoldDB" id="A0A4Z0C339"/>
<keyword evidence="2" id="KW-1185">Reference proteome</keyword>
<proteinExistence type="predicted"/>